<sequence>MHGRRFVDIGFVQRQRDRDLFGGAQQRRDDLQFASRESVEAVDEDIGVLHVQRFDDAGQRLKDDFLFEILVQQRFIEGMIKLLQFSQFQLEIGLVA</sequence>
<dbReference type="EMBL" id="VSSQ01063995">
    <property type="protein sequence ID" value="MPN16974.1"/>
    <property type="molecule type" value="Genomic_DNA"/>
</dbReference>
<reference evidence="1" key="1">
    <citation type="submission" date="2019-08" db="EMBL/GenBank/DDBJ databases">
        <authorList>
            <person name="Kucharzyk K."/>
            <person name="Murdoch R.W."/>
            <person name="Higgins S."/>
            <person name="Loffler F."/>
        </authorList>
    </citation>
    <scope>NUCLEOTIDE SEQUENCE</scope>
</reference>
<organism evidence="1">
    <name type="scientific">bioreactor metagenome</name>
    <dbReference type="NCBI Taxonomy" id="1076179"/>
    <lineage>
        <taxon>unclassified sequences</taxon>
        <taxon>metagenomes</taxon>
        <taxon>ecological metagenomes</taxon>
    </lineage>
</organism>
<comment type="caution">
    <text evidence="1">The sequence shown here is derived from an EMBL/GenBank/DDBJ whole genome shotgun (WGS) entry which is preliminary data.</text>
</comment>
<proteinExistence type="predicted"/>
<evidence type="ECO:0000313" key="1">
    <source>
        <dbReference type="EMBL" id="MPN16974.1"/>
    </source>
</evidence>
<name>A0A645FYL4_9ZZZZ</name>
<protein>
    <submittedName>
        <fullName evidence="1">Uncharacterized protein</fullName>
    </submittedName>
</protein>
<dbReference type="AlphaFoldDB" id="A0A645FYL4"/>
<accession>A0A645FYL4</accession>
<gene>
    <name evidence="1" type="ORF">SDC9_164323</name>
</gene>